<dbReference type="NCBIfam" id="TIGR00455">
    <property type="entry name" value="apsK"/>
    <property type="match status" value="1"/>
</dbReference>
<dbReference type="GO" id="GO:0070814">
    <property type="term" value="P:hydrogen sulfide biosynthetic process"/>
    <property type="evidence" value="ECO:0007669"/>
    <property type="project" value="UniProtKB-UniRule"/>
</dbReference>
<proteinExistence type="inferred from homology"/>
<dbReference type="GO" id="GO:0004020">
    <property type="term" value="F:adenylylsulfate kinase activity"/>
    <property type="evidence" value="ECO:0007669"/>
    <property type="project" value="UniProtKB-UniRule"/>
</dbReference>
<dbReference type="SUPFAM" id="SSF52540">
    <property type="entry name" value="P-loop containing nucleoside triphosphate hydrolases"/>
    <property type="match status" value="1"/>
</dbReference>
<dbReference type="AlphaFoldDB" id="A0AAE6YHC6"/>
<dbReference type="FunFam" id="3.40.50.300:FF:000212">
    <property type="entry name" value="Adenylyl-sulfate kinase"/>
    <property type="match status" value="1"/>
</dbReference>
<dbReference type="Pfam" id="PF01583">
    <property type="entry name" value="APS_kinase"/>
    <property type="match status" value="1"/>
</dbReference>
<name>A0AAE6YHC6_9GAMM</name>
<dbReference type="NCBIfam" id="NF003013">
    <property type="entry name" value="PRK03846.1"/>
    <property type="match status" value="1"/>
</dbReference>
<dbReference type="KEGG" id="aii:E4K63_01475"/>
<evidence type="ECO:0000256" key="3">
    <source>
        <dbReference type="ARBA" id="ARBA00004806"/>
    </source>
</evidence>
<reference evidence="16 17" key="1">
    <citation type="submission" date="2019-03" db="EMBL/GenBank/DDBJ databases">
        <title>Complete Genome Sequence of Allofrancisella inopinata Strain SYSU YG23 Isolated from Water-Cooling Systems in China.</title>
        <authorList>
            <person name="Ohrman C."/>
            <person name="Uneklint I."/>
            <person name="Sjodin A."/>
        </authorList>
    </citation>
    <scope>NUCLEOTIDE SEQUENCE [LARGE SCALE GENOMIC DNA]</scope>
    <source>
        <strain evidence="16 17">SYSU YG23</strain>
    </source>
</reference>
<dbReference type="GO" id="GO:0005524">
    <property type="term" value="F:ATP binding"/>
    <property type="evidence" value="ECO:0007669"/>
    <property type="project" value="UniProtKB-UniRule"/>
</dbReference>
<keyword evidence="6 13" id="KW-0808">Transferase</keyword>
<keyword evidence="8 13" id="KW-0418">Kinase</keyword>
<comment type="similarity">
    <text evidence="4 13 14">Belongs to the APS kinase family.</text>
</comment>
<feature type="active site" description="Phosphoserine intermediate" evidence="13">
    <location>
        <position position="105"/>
    </location>
</feature>
<dbReference type="PANTHER" id="PTHR11055:SF1">
    <property type="entry name" value="PAPS SYNTHETASE, ISOFORM D"/>
    <property type="match status" value="1"/>
</dbReference>
<gene>
    <name evidence="13 16" type="primary">cysC</name>
    <name evidence="16" type="ORF">E4K63_01475</name>
</gene>
<dbReference type="RefSeq" id="WP_133942097.1">
    <property type="nucleotide sequence ID" value="NZ_CP038241.1"/>
</dbReference>
<dbReference type="PANTHER" id="PTHR11055">
    <property type="entry name" value="BIFUNCTIONAL 3'-PHOSPHOADENOSINE 5'-PHOSPHOSULFATE SYNTHASE"/>
    <property type="match status" value="1"/>
</dbReference>
<keyword evidence="13" id="KW-0597">Phosphoprotein</keyword>
<dbReference type="CDD" id="cd02027">
    <property type="entry name" value="APSK"/>
    <property type="match status" value="1"/>
</dbReference>
<evidence type="ECO:0000256" key="6">
    <source>
        <dbReference type="ARBA" id="ARBA00022679"/>
    </source>
</evidence>
<evidence type="ECO:0000256" key="14">
    <source>
        <dbReference type="RuleBase" id="RU004347"/>
    </source>
</evidence>
<dbReference type="InterPro" id="IPR002891">
    <property type="entry name" value="APS"/>
</dbReference>
<comment type="function">
    <text evidence="2 13 14">Catalyzes the synthesis of activated sulfate.</text>
</comment>
<feature type="binding site" evidence="13">
    <location>
        <begin position="31"/>
        <end position="38"/>
    </location>
    <ligand>
        <name>ATP</name>
        <dbReference type="ChEBI" id="CHEBI:30616"/>
    </ligand>
</feature>
<dbReference type="EMBL" id="CP038241">
    <property type="protein sequence ID" value="QIV95576.1"/>
    <property type="molecule type" value="Genomic_DNA"/>
</dbReference>
<evidence type="ECO:0000256" key="2">
    <source>
        <dbReference type="ARBA" id="ARBA00002632"/>
    </source>
</evidence>
<evidence type="ECO:0000256" key="12">
    <source>
        <dbReference type="ARBA" id="ARBA00031464"/>
    </source>
</evidence>
<evidence type="ECO:0000256" key="9">
    <source>
        <dbReference type="ARBA" id="ARBA00022840"/>
    </source>
</evidence>
<evidence type="ECO:0000259" key="15">
    <source>
        <dbReference type="Pfam" id="PF01583"/>
    </source>
</evidence>
<protein>
    <recommendedName>
        <fullName evidence="5 13">Adenylyl-sulfate kinase</fullName>
        <ecNumber evidence="5 13">2.7.1.25</ecNumber>
    </recommendedName>
    <alternativeName>
        <fullName evidence="11 13">APS kinase</fullName>
    </alternativeName>
    <alternativeName>
        <fullName evidence="12 13">ATP adenosine-5'-phosphosulfate 3'-phosphotransferase</fullName>
    </alternativeName>
    <alternativeName>
        <fullName evidence="10 13">Adenosine-5'-phosphosulfate kinase</fullName>
    </alternativeName>
</protein>
<evidence type="ECO:0000313" key="17">
    <source>
        <dbReference type="Proteomes" id="UP000502004"/>
    </source>
</evidence>
<evidence type="ECO:0000256" key="7">
    <source>
        <dbReference type="ARBA" id="ARBA00022741"/>
    </source>
</evidence>
<evidence type="ECO:0000256" key="10">
    <source>
        <dbReference type="ARBA" id="ARBA00029724"/>
    </source>
</evidence>
<evidence type="ECO:0000256" key="13">
    <source>
        <dbReference type="HAMAP-Rule" id="MF_00065"/>
    </source>
</evidence>
<dbReference type="GO" id="GO:0000103">
    <property type="term" value="P:sulfate assimilation"/>
    <property type="evidence" value="ECO:0007669"/>
    <property type="project" value="UniProtKB-UniRule"/>
</dbReference>
<dbReference type="InterPro" id="IPR059117">
    <property type="entry name" value="APS_kinase_dom"/>
</dbReference>
<accession>A0AAE6YHC6</accession>
<evidence type="ECO:0000313" key="16">
    <source>
        <dbReference type="EMBL" id="QIV95576.1"/>
    </source>
</evidence>
<evidence type="ECO:0000256" key="4">
    <source>
        <dbReference type="ARBA" id="ARBA00007008"/>
    </source>
</evidence>
<comment type="pathway">
    <text evidence="3 13 14">Sulfur metabolism; hydrogen sulfide biosynthesis; sulfite from sulfate: step 2/3.</text>
</comment>
<comment type="catalytic activity">
    <reaction evidence="1 13 14">
        <text>adenosine 5'-phosphosulfate + ATP = 3'-phosphoadenylyl sulfate + ADP + H(+)</text>
        <dbReference type="Rhea" id="RHEA:24152"/>
        <dbReference type="ChEBI" id="CHEBI:15378"/>
        <dbReference type="ChEBI" id="CHEBI:30616"/>
        <dbReference type="ChEBI" id="CHEBI:58243"/>
        <dbReference type="ChEBI" id="CHEBI:58339"/>
        <dbReference type="ChEBI" id="CHEBI:456216"/>
        <dbReference type="EC" id="2.7.1.25"/>
    </reaction>
</comment>
<keyword evidence="17" id="KW-1185">Reference proteome</keyword>
<dbReference type="HAMAP" id="MF_00065">
    <property type="entry name" value="Adenylyl_sulf_kinase"/>
    <property type="match status" value="1"/>
</dbReference>
<evidence type="ECO:0000256" key="1">
    <source>
        <dbReference type="ARBA" id="ARBA00001823"/>
    </source>
</evidence>
<evidence type="ECO:0000256" key="5">
    <source>
        <dbReference type="ARBA" id="ARBA00012121"/>
    </source>
</evidence>
<dbReference type="Proteomes" id="UP000502004">
    <property type="component" value="Chromosome"/>
</dbReference>
<dbReference type="Gene3D" id="3.40.50.300">
    <property type="entry name" value="P-loop containing nucleotide triphosphate hydrolases"/>
    <property type="match status" value="1"/>
</dbReference>
<dbReference type="InterPro" id="IPR027417">
    <property type="entry name" value="P-loop_NTPase"/>
</dbReference>
<organism evidence="16 17">
    <name type="scientific">Allofrancisella inopinata</name>
    <dbReference type="NCBI Taxonomy" id="1085647"/>
    <lineage>
        <taxon>Bacteria</taxon>
        <taxon>Pseudomonadati</taxon>
        <taxon>Pseudomonadota</taxon>
        <taxon>Gammaproteobacteria</taxon>
        <taxon>Thiotrichales</taxon>
        <taxon>Francisellaceae</taxon>
        <taxon>Allofrancisella</taxon>
    </lineage>
</organism>
<dbReference type="EC" id="2.7.1.25" evidence="5 13"/>
<keyword evidence="9 13" id="KW-0067">ATP-binding</keyword>
<evidence type="ECO:0000256" key="11">
    <source>
        <dbReference type="ARBA" id="ARBA00031393"/>
    </source>
</evidence>
<evidence type="ECO:0000256" key="8">
    <source>
        <dbReference type="ARBA" id="ARBA00022777"/>
    </source>
</evidence>
<sequence length="196" mass="22133">MSNIVWHNASVLHQDRVKQKGHKSVVLWYTGLSGSGKSTIANAVDRMLYEKGCHTYLLDGDNIRHGLSKDLGFDEPDRVENIRRIAEVAKLFADAGLIVGTAFISPFVSEREQARELIGRDQFIEIFIDTDLSECEKRDPKGLYKKVRKGNITNFTGVSSPYEKPTNPEIYVKTQETSIKECAQKIIDYLVTRGII</sequence>
<feature type="domain" description="APS kinase" evidence="15">
    <location>
        <begin position="23"/>
        <end position="173"/>
    </location>
</feature>
<keyword evidence="7 13" id="KW-0547">Nucleotide-binding</keyword>